<dbReference type="Proteomes" id="UP000318017">
    <property type="component" value="Chromosome"/>
</dbReference>
<keyword evidence="8" id="KW-0812">Transmembrane</keyword>
<dbReference type="GO" id="GO:0009307">
    <property type="term" value="P:DNA restriction-modification system"/>
    <property type="evidence" value="ECO:0007669"/>
    <property type="project" value="UniProtKB-KW"/>
</dbReference>
<dbReference type="SUPFAM" id="SSF53335">
    <property type="entry name" value="S-adenosyl-L-methionine-dependent methyltransferases"/>
    <property type="match status" value="1"/>
</dbReference>
<evidence type="ECO:0000256" key="6">
    <source>
        <dbReference type="ARBA" id="ARBA00022747"/>
    </source>
</evidence>
<dbReference type="Gene3D" id="3.40.50.150">
    <property type="entry name" value="Vaccinia Virus protein VP39"/>
    <property type="match status" value="1"/>
</dbReference>
<evidence type="ECO:0000313" key="10">
    <source>
        <dbReference type="EMBL" id="QDV27366.1"/>
    </source>
</evidence>
<gene>
    <name evidence="10" type="ORF">Q31a_57550</name>
</gene>
<dbReference type="EMBL" id="CP036298">
    <property type="protein sequence ID" value="QDV27366.1"/>
    <property type="molecule type" value="Genomic_DNA"/>
</dbReference>
<evidence type="ECO:0000259" key="9">
    <source>
        <dbReference type="Pfam" id="PF02384"/>
    </source>
</evidence>
<dbReference type="PANTHER" id="PTHR42933">
    <property type="entry name" value="SLR6095 PROTEIN"/>
    <property type="match status" value="1"/>
</dbReference>
<sequence length="171" mass="19225">MLPHGALFRTGKEGVIRKKLLSMDILDAVIGMGPNLFYGTGLAACIMVFRKTKPAKRRKQILIVDASSQFKKGRAQNEMLSSHVDQIFQWYRDYQDVEGVARCVSLNEIKENDWNLNIPRYIEPVIEEETITVAEAIENLKVSLNAAYEAEDKLKTLLNDAGLQGGGENLR</sequence>
<name>A0A518GFI9_9BACT</name>
<dbReference type="PANTHER" id="PTHR42933:SF3">
    <property type="entry name" value="TYPE I RESTRICTION ENZYME MJAVIII METHYLASE SUBUNIT"/>
    <property type="match status" value="1"/>
</dbReference>
<reference evidence="10 11" key="1">
    <citation type="submission" date="2019-02" db="EMBL/GenBank/DDBJ databases">
        <title>Deep-cultivation of Planctomycetes and their phenomic and genomic characterization uncovers novel biology.</title>
        <authorList>
            <person name="Wiegand S."/>
            <person name="Jogler M."/>
            <person name="Boedeker C."/>
            <person name="Pinto D."/>
            <person name="Vollmers J."/>
            <person name="Rivas-Marin E."/>
            <person name="Kohn T."/>
            <person name="Peeters S.H."/>
            <person name="Heuer A."/>
            <person name="Rast P."/>
            <person name="Oberbeckmann S."/>
            <person name="Bunk B."/>
            <person name="Jeske O."/>
            <person name="Meyerdierks A."/>
            <person name="Storesund J.E."/>
            <person name="Kallscheuer N."/>
            <person name="Luecker S."/>
            <person name="Lage O.M."/>
            <person name="Pohl T."/>
            <person name="Merkel B.J."/>
            <person name="Hornburger P."/>
            <person name="Mueller R.-W."/>
            <person name="Bruemmer F."/>
            <person name="Labrenz M."/>
            <person name="Spormann A.M."/>
            <person name="Op den Camp H."/>
            <person name="Overmann J."/>
            <person name="Amann R."/>
            <person name="Jetten M.S.M."/>
            <person name="Mascher T."/>
            <person name="Medema M.H."/>
            <person name="Devos D.P."/>
            <person name="Kaster A.-K."/>
            <person name="Ovreas L."/>
            <person name="Rohde M."/>
            <person name="Galperin M.Y."/>
            <person name="Jogler C."/>
        </authorList>
    </citation>
    <scope>NUCLEOTIDE SEQUENCE [LARGE SCALE GENOMIC DNA]</scope>
    <source>
        <strain evidence="10 11">Q31a</strain>
    </source>
</reference>
<evidence type="ECO:0000313" key="11">
    <source>
        <dbReference type="Proteomes" id="UP000318017"/>
    </source>
</evidence>
<dbReference type="KEGG" id="ahel:Q31a_57550"/>
<keyword evidence="8" id="KW-1133">Transmembrane helix</keyword>
<keyword evidence="6" id="KW-0680">Restriction system</keyword>
<evidence type="ECO:0000256" key="8">
    <source>
        <dbReference type="SAM" id="Phobius"/>
    </source>
</evidence>
<organism evidence="10 11">
    <name type="scientific">Aureliella helgolandensis</name>
    <dbReference type="NCBI Taxonomy" id="2527968"/>
    <lineage>
        <taxon>Bacteria</taxon>
        <taxon>Pseudomonadati</taxon>
        <taxon>Planctomycetota</taxon>
        <taxon>Planctomycetia</taxon>
        <taxon>Pirellulales</taxon>
        <taxon>Pirellulaceae</taxon>
        <taxon>Aureliella</taxon>
    </lineage>
</organism>
<dbReference type="InterPro" id="IPR003356">
    <property type="entry name" value="DNA_methylase_A-5"/>
</dbReference>
<evidence type="ECO:0000256" key="4">
    <source>
        <dbReference type="ARBA" id="ARBA00022679"/>
    </source>
</evidence>
<keyword evidence="4 10" id="KW-0808">Transferase</keyword>
<evidence type="ECO:0000256" key="3">
    <source>
        <dbReference type="ARBA" id="ARBA00022603"/>
    </source>
</evidence>
<dbReference type="Pfam" id="PF02384">
    <property type="entry name" value="N6_Mtase"/>
    <property type="match status" value="1"/>
</dbReference>
<comment type="catalytic activity">
    <reaction evidence="7">
        <text>a 2'-deoxyadenosine in DNA + S-adenosyl-L-methionine = an N(6)-methyl-2'-deoxyadenosine in DNA + S-adenosyl-L-homocysteine + H(+)</text>
        <dbReference type="Rhea" id="RHEA:15197"/>
        <dbReference type="Rhea" id="RHEA-COMP:12418"/>
        <dbReference type="Rhea" id="RHEA-COMP:12419"/>
        <dbReference type="ChEBI" id="CHEBI:15378"/>
        <dbReference type="ChEBI" id="CHEBI:57856"/>
        <dbReference type="ChEBI" id="CHEBI:59789"/>
        <dbReference type="ChEBI" id="CHEBI:90615"/>
        <dbReference type="ChEBI" id="CHEBI:90616"/>
        <dbReference type="EC" id="2.1.1.72"/>
    </reaction>
</comment>
<evidence type="ECO:0000256" key="5">
    <source>
        <dbReference type="ARBA" id="ARBA00022691"/>
    </source>
</evidence>
<evidence type="ECO:0000256" key="7">
    <source>
        <dbReference type="ARBA" id="ARBA00047942"/>
    </source>
</evidence>
<dbReference type="GO" id="GO:0003677">
    <property type="term" value="F:DNA binding"/>
    <property type="evidence" value="ECO:0007669"/>
    <property type="project" value="InterPro"/>
</dbReference>
<dbReference type="GO" id="GO:0009007">
    <property type="term" value="F:site-specific DNA-methyltransferase (adenine-specific) activity"/>
    <property type="evidence" value="ECO:0007669"/>
    <property type="project" value="UniProtKB-EC"/>
</dbReference>
<keyword evidence="8" id="KW-0472">Membrane</keyword>
<keyword evidence="3 10" id="KW-0489">Methyltransferase</keyword>
<feature type="domain" description="DNA methylase adenine-specific" evidence="9">
    <location>
        <begin position="2"/>
        <end position="129"/>
    </location>
</feature>
<dbReference type="InterPro" id="IPR051537">
    <property type="entry name" value="DNA_Adenine_Mtase"/>
</dbReference>
<accession>A0A518GFI9</accession>
<keyword evidence="5" id="KW-0949">S-adenosyl-L-methionine</keyword>
<dbReference type="AlphaFoldDB" id="A0A518GFI9"/>
<feature type="transmembrane region" description="Helical" evidence="8">
    <location>
        <begin position="28"/>
        <end position="49"/>
    </location>
</feature>
<keyword evidence="11" id="KW-1185">Reference proteome</keyword>
<dbReference type="InterPro" id="IPR029063">
    <property type="entry name" value="SAM-dependent_MTases_sf"/>
</dbReference>
<dbReference type="GO" id="GO:0032259">
    <property type="term" value="P:methylation"/>
    <property type="evidence" value="ECO:0007669"/>
    <property type="project" value="UniProtKB-KW"/>
</dbReference>
<evidence type="ECO:0000256" key="1">
    <source>
        <dbReference type="ARBA" id="ARBA00006594"/>
    </source>
</evidence>
<comment type="similarity">
    <text evidence="1">Belongs to the N(4)/N(6)-methyltransferase family.</text>
</comment>
<protein>
    <recommendedName>
        <fullName evidence="2">site-specific DNA-methyltransferase (adenine-specific)</fullName>
        <ecNumber evidence="2">2.1.1.72</ecNumber>
    </recommendedName>
</protein>
<dbReference type="EC" id="2.1.1.72" evidence="2"/>
<proteinExistence type="inferred from homology"/>
<evidence type="ECO:0000256" key="2">
    <source>
        <dbReference type="ARBA" id="ARBA00011900"/>
    </source>
</evidence>
<dbReference type="GO" id="GO:0008170">
    <property type="term" value="F:N-methyltransferase activity"/>
    <property type="evidence" value="ECO:0007669"/>
    <property type="project" value="InterPro"/>
</dbReference>